<accession>A0A1E5PCK6</accession>
<dbReference type="PANTHER" id="PTHR43734">
    <property type="entry name" value="PHYTOENE DESATURASE"/>
    <property type="match status" value="1"/>
</dbReference>
<dbReference type="InterPro" id="IPR036188">
    <property type="entry name" value="FAD/NAD-bd_sf"/>
</dbReference>
<evidence type="ECO:0000259" key="1">
    <source>
        <dbReference type="Pfam" id="PF01593"/>
    </source>
</evidence>
<dbReference type="STRING" id="285458.BGM19_11775"/>
<dbReference type="SUPFAM" id="SSF51905">
    <property type="entry name" value="FAD/NAD(P)-binding domain"/>
    <property type="match status" value="1"/>
</dbReference>
<evidence type="ECO:0000313" key="3">
    <source>
        <dbReference type="Proteomes" id="UP000095759"/>
    </source>
</evidence>
<dbReference type="EMBL" id="MEHJ01000001">
    <property type="protein sequence ID" value="OEJ27273.1"/>
    <property type="molecule type" value="Genomic_DNA"/>
</dbReference>
<evidence type="ECO:0000313" key="2">
    <source>
        <dbReference type="EMBL" id="OEJ27273.1"/>
    </source>
</evidence>
<keyword evidence="3" id="KW-1185">Reference proteome</keyword>
<organism evidence="2 3">
    <name type="scientific">Streptomyces agglomeratus</name>
    <dbReference type="NCBI Taxonomy" id="285458"/>
    <lineage>
        <taxon>Bacteria</taxon>
        <taxon>Bacillati</taxon>
        <taxon>Actinomycetota</taxon>
        <taxon>Actinomycetes</taxon>
        <taxon>Kitasatosporales</taxon>
        <taxon>Streptomycetaceae</taxon>
        <taxon>Streptomyces</taxon>
    </lineage>
</organism>
<dbReference type="AlphaFoldDB" id="A0A1E5PCK6"/>
<dbReference type="GO" id="GO:0016491">
    <property type="term" value="F:oxidoreductase activity"/>
    <property type="evidence" value="ECO:0007669"/>
    <property type="project" value="InterPro"/>
</dbReference>
<name>A0A1E5PCK6_9ACTN</name>
<feature type="domain" description="Amine oxidase" evidence="1">
    <location>
        <begin position="15"/>
        <end position="491"/>
    </location>
</feature>
<dbReference type="InterPro" id="IPR002937">
    <property type="entry name" value="Amino_oxidase"/>
</dbReference>
<dbReference type="RefSeq" id="WP_069929138.1">
    <property type="nucleotide sequence ID" value="NZ_MEHI01000001.1"/>
</dbReference>
<comment type="caution">
    <text evidence="2">The sequence shown here is derived from an EMBL/GenBank/DDBJ whole genome shotgun (WGS) entry which is preliminary data.</text>
</comment>
<sequence length="501" mass="52516">MARIVVIGSGMGAMASAARLAVAGHRVVVYERARTYGGALGRFERDGFVFDTGPGLLHLPAVYRDLFAKTGKESLEQCVALAPVDPASRHLFEDGTDVSLPNASRAGVVSALDAALGAGAGERWGDFMNRAREAWDRTRRPLLEEPLWPDWQVLGRDPYPSVRRRRLLRSDRVAATVGEIGEWELADPRLAALLGSCALAYGLDPRTAPAAAAVLPYMEQTFGSWYVRGGIRELARALHERCVARKVEFVFGAEVVAVTEKDGRAAGVELADGTVAEADSVVFGGDPRLLGGMTPGREVWAGGDVVPGPLPPGRLTVFLALRGGPDGTVHRTVVHSPDAGAEASAAFSGEHAERPTVTVLRPDDPLTRPDEAHEAVTLTATVAPQGPVDWTDEALVARYADEVVAAALAAVPDLRERLLWREVRTPADTAAATGSPGGCVPPPSLAGAGGRLLHPSNSTRLPGLLMAGGWAHPGGGLAHAGMSGALVAGLVVEGEGFRGSQ</sequence>
<gene>
    <name evidence="2" type="ORF">AS594_25155</name>
</gene>
<dbReference type="Proteomes" id="UP000095759">
    <property type="component" value="Unassembled WGS sequence"/>
</dbReference>
<dbReference type="OrthoDB" id="9774675at2"/>
<dbReference type="Gene3D" id="3.50.50.60">
    <property type="entry name" value="FAD/NAD(P)-binding domain"/>
    <property type="match status" value="2"/>
</dbReference>
<reference evidence="2 3" key="1">
    <citation type="submission" date="2016-08" db="EMBL/GenBank/DDBJ databases">
        <title>Complete genome sequence of Streptomyces agglomeratus strain 6-3-2, a novel anti-MRSA actinomycete isolated from Wuli of Tebit, China.</title>
        <authorList>
            <person name="Chen X."/>
        </authorList>
    </citation>
    <scope>NUCLEOTIDE SEQUENCE [LARGE SCALE GENOMIC DNA]</scope>
    <source>
        <strain evidence="2 3">6-3-2</strain>
    </source>
</reference>
<dbReference type="PANTHER" id="PTHR43734:SF1">
    <property type="entry name" value="PHYTOENE DESATURASE"/>
    <property type="match status" value="1"/>
</dbReference>
<protein>
    <submittedName>
        <fullName evidence="2">Phytoene dehydrogenase</fullName>
    </submittedName>
</protein>
<proteinExistence type="predicted"/>
<dbReference type="Pfam" id="PF01593">
    <property type="entry name" value="Amino_oxidase"/>
    <property type="match status" value="1"/>
</dbReference>